<gene>
    <name evidence="2" type="ORF">BDV34DRAFT_190799</name>
</gene>
<protein>
    <submittedName>
        <fullName evidence="2">Uncharacterized protein</fullName>
    </submittedName>
</protein>
<accession>A0A5N6DTA1</accession>
<evidence type="ECO:0000313" key="3">
    <source>
        <dbReference type="Proteomes" id="UP000326532"/>
    </source>
</evidence>
<dbReference type="VEuPathDB" id="FungiDB:BDV34DRAFT_190799"/>
<organism evidence="2 3">
    <name type="scientific">Aspergillus parasiticus</name>
    <dbReference type="NCBI Taxonomy" id="5067"/>
    <lineage>
        <taxon>Eukaryota</taxon>
        <taxon>Fungi</taxon>
        <taxon>Dikarya</taxon>
        <taxon>Ascomycota</taxon>
        <taxon>Pezizomycotina</taxon>
        <taxon>Eurotiomycetes</taxon>
        <taxon>Eurotiomycetidae</taxon>
        <taxon>Eurotiales</taxon>
        <taxon>Aspergillaceae</taxon>
        <taxon>Aspergillus</taxon>
        <taxon>Aspergillus subgen. Circumdati</taxon>
    </lineage>
</organism>
<proteinExistence type="predicted"/>
<keyword evidence="1" id="KW-0812">Transmembrane</keyword>
<evidence type="ECO:0000256" key="1">
    <source>
        <dbReference type="SAM" id="Phobius"/>
    </source>
</evidence>
<dbReference type="AlphaFoldDB" id="A0A5N6DTA1"/>
<keyword evidence="1" id="KW-1133">Transmembrane helix</keyword>
<dbReference type="Proteomes" id="UP000326532">
    <property type="component" value="Unassembled WGS sequence"/>
</dbReference>
<evidence type="ECO:0000313" key="2">
    <source>
        <dbReference type="EMBL" id="KAB8208299.1"/>
    </source>
</evidence>
<feature type="transmembrane region" description="Helical" evidence="1">
    <location>
        <begin position="12"/>
        <end position="32"/>
    </location>
</feature>
<keyword evidence="1" id="KW-0472">Membrane</keyword>
<keyword evidence="3" id="KW-1185">Reference proteome</keyword>
<sequence length="119" mass="13912">MFRTSRHPDVVSGYLFGYFRSFHALTLEIIFVKRPKQPYQWPPCSLVYRRYPRAFSSVMGPQIHVHYLFSFISHSTDKEEDSSRFPFKAIRNPSDADTHIKSDMPIADTTTRCIAHTAR</sequence>
<name>A0A5N6DTA1_ASPPA</name>
<dbReference type="EMBL" id="ML734952">
    <property type="protein sequence ID" value="KAB8208299.1"/>
    <property type="molecule type" value="Genomic_DNA"/>
</dbReference>
<reference evidence="2 3" key="1">
    <citation type="submission" date="2019-04" db="EMBL/GenBank/DDBJ databases">
        <title>Fungal friends and foes A comparative genomics study of 23 Aspergillus species from section Flavi.</title>
        <authorList>
            <consortium name="DOE Joint Genome Institute"/>
            <person name="Kjaerbolling I."/>
            <person name="Vesth T.C."/>
            <person name="Frisvad J.C."/>
            <person name="Nybo J.L."/>
            <person name="Theobald S."/>
            <person name="Kildgaard S."/>
            <person name="Petersen T.I."/>
            <person name="Kuo A."/>
            <person name="Sato A."/>
            <person name="Lyhne E.K."/>
            <person name="Kogle M.E."/>
            <person name="Wiebenga A."/>
            <person name="Kun R.S."/>
            <person name="Lubbers R.J."/>
            <person name="Makela M.R."/>
            <person name="Barry K."/>
            <person name="Chovatia M."/>
            <person name="Clum A."/>
            <person name="Daum C."/>
            <person name="Haridas S."/>
            <person name="He G."/>
            <person name="LaButti K."/>
            <person name="Lipzen A."/>
            <person name="Mondo S."/>
            <person name="Pangilinan J."/>
            <person name="Riley R."/>
            <person name="Salamov A."/>
            <person name="Simmons B.A."/>
            <person name="Magnuson J.K."/>
            <person name="Henrissat B."/>
            <person name="Mortensen U.H."/>
            <person name="Larsen T.O."/>
            <person name="De vries R.P."/>
            <person name="Grigoriev I.V."/>
            <person name="Machida M."/>
            <person name="Baker S.E."/>
            <person name="Andersen M.R."/>
        </authorList>
    </citation>
    <scope>NUCLEOTIDE SEQUENCE [LARGE SCALE GENOMIC DNA]</scope>
    <source>
        <strain evidence="2 3">CBS 117618</strain>
    </source>
</reference>